<protein>
    <submittedName>
        <fullName evidence="9">Putative membrane protein YccC</fullName>
    </submittedName>
</protein>
<evidence type="ECO:0000259" key="8">
    <source>
        <dbReference type="Pfam" id="PF13515"/>
    </source>
</evidence>
<dbReference type="GO" id="GO:0005886">
    <property type="term" value="C:plasma membrane"/>
    <property type="evidence" value="ECO:0007669"/>
    <property type="project" value="UniProtKB-SubCell"/>
</dbReference>
<evidence type="ECO:0000313" key="9">
    <source>
        <dbReference type="EMBL" id="OBV39069.1"/>
    </source>
</evidence>
<feature type="domain" description="Integral membrane bound transporter" evidence="8">
    <location>
        <begin position="375"/>
        <end position="499"/>
    </location>
</feature>
<dbReference type="PANTHER" id="PTHR30509">
    <property type="entry name" value="P-HYDROXYBENZOIC ACID EFFLUX PUMP SUBUNIT-RELATED"/>
    <property type="match status" value="1"/>
</dbReference>
<keyword evidence="5 7" id="KW-0472">Membrane</keyword>
<gene>
    <name evidence="9" type="ORF">ASR47_1008130</name>
</gene>
<dbReference type="STRING" id="1747903.ASR47_1008130"/>
<feature type="transmembrane region" description="Helical" evidence="7">
    <location>
        <begin position="134"/>
        <end position="155"/>
    </location>
</feature>
<comment type="subcellular location">
    <subcellularLocation>
        <location evidence="1">Cell membrane</location>
        <topology evidence="1">Multi-pass membrane protein</topology>
    </subcellularLocation>
</comment>
<comment type="caution">
    <text evidence="9">The sequence shown here is derived from an EMBL/GenBank/DDBJ whole genome shotgun (WGS) entry which is preliminary data.</text>
</comment>
<evidence type="ECO:0000256" key="1">
    <source>
        <dbReference type="ARBA" id="ARBA00004651"/>
    </source>
</evidence>
<dbReference type="OrthoDB" id="138020at2"/>
<name>A0A1A7C233_9BURK</name>
<evidence type="ECO:0000256" key="3">
    <source>
        <dbReference type="ARBA" id="ARBA00022692"/>
    </source>
</evidence>
<comment type="similarity">
    <text evidence="6">Belongs to the YccS/YhfK family.</text>
</comment>
<dbReference type="Pfam" id="PF13515">
    <property type="entry name" value="FUSC_2"/>
    <property type="match status" value="1"/>
</dbReference>
<keyword evidence="10" id="KW-1185">Reference proteome</keyword>
<feature type="transmembrane region" description="Helical" evidence="7">
    <location>
        <begin position="59"/>
        <end position="79"/>
    </location>
</feature>
<sequence length="669" mass="71402">MVSLAVDETNLSEGLRAASAASAMLVLGLLFDHPDFSWAAIGAFWTCLADAAGTRRMRFVSMAGFGLLSTLAGGVAALAAGHGVAAAALAVLLFSWAGALARIWGAAAAQVAILAATACVVMVTHPLYSLAQALPFLAIYLSGCLFATVLSFTVWRIHPYGPSRQAIRTAYLRLAGIARDNARYLAKAGDQAGGGAHGASYRSQARAALEAARVALAAVPPSRAGHSAPYDKLLLALSDAERIFAYLIAVTHSCERERQRLRHDPRARRSLAAMALLLRRLGLALRRHPETPLLPLQRRLAACGRRLEAALGALLPLRLNVAFMELDLPRTERLPWRLAAAQALAQGWQTLGVNASLQSLGWRHAARVALTTTSAFLLVELLRIPFGYWATMATLLILQPSVSTTWPRGIERVAGSIAGALLAVLIGLVIHTPLAISLVVFPMIVATMALRRVSYSLHVMFMTPAFVLVADYAMPASEMAYAFSRLGNNVLGCVLALLATFFLWPDREADDLEPRLAGAVSANLKYLLAVLAVGGKWDASIARQRREAGLASNNAEQVLQRLRIERRLDRSAGVGLAALRTLPLLRRVAGSTARISLSPDALPATPVLQQWIAAVGSEIDALLRGDPQVPSPGDCLATDLSPLQADAVAQVLMLRILLRQQLGVRGVLA</sequence>
<feature type="transmembrane region" description="Helical" evidence="7">
    <location>
        <begin position="85"/>
        <end position="104"/>
    </location>
</feature>
<dbReference type="InterPro" id="IPR049453">
    <property type="entry name" value="Memb_transporter_dom"/>
</dbReference>
<feature type="transmembrane region" description="Helical" evidence="7">
    <location>
        <begin position="455"/>
        <end position="474"/>
    </location>
</feature>
<evidence type="ECO:0000256" key="4">
    <source>
        <dbReference type="ARBA" id="ARBA00022989"/>
    </source>
</evidence>
<evidence type="ECO:0000256" key="5">
    <source>
        <dbReference type="ARBA" id="ARBA00023136"/>
    </source>
</evidence>
<keyword evidence="4 7" id="KW-1133">Transmembrane helix</keyword>
<dbReference type="PATRIC" id="fig|1747903.4.peg.2637"/>
<feature type="transmembrane region" description="Helical" evidence="7">
    <location>
        <begin position="111"/>
        <end position="128"/>
    </location>
</feature>
<evidence type="ECO:0000256" key="7">
    <source>
        <dbReference type="SAM" id="Phobius"/>
    </source>
</evidence>
<evidence type="ECO:0000313" key="10">
    <source>
        <dbReference type="Proteomes" id="UP000092713"/>
    </source>
</evidence>
<keyword evidence="3 7" id="KW-0812">Transmembrane</keyword>
<keyword evidence="2" id="KW-1003">Cell membrane</keyword>
<organism evidence="9 10">
    <name type="scientific">Janthinobacterium psychrotolerans</name>
    <dbReference type="NCBI Taxonomy" id="1747903"/>
    <lineage>
        <taxon>Bacteria</taxon>
        <taxon>Pseudomonadati</taxon>
        <taxon>Pseudomonadota</taxon>
        <taxon>Betaproteobacteria</taxon>
        <taxon>Burkholderiales</taxon>
        <taxon>Oxalobacteraceae</taxon>
        <taxon>Janthinobacterium</taxon>
    </lineage>
</organism>
<reference evidence="9 10" key="1">
    <citation type="submission" date="2016-04" db="EMBL/GenBank/DDBJ databases">
        <title>Draft genome sequence of Janthinobacterium psychrotolerans sp. nov., isolated from freshwater sediments in Denmark.</title>
        <authorList>
            <person name="Gong X."/>
            <person name="Skrivergaard S."/>
            <person name="Korsgaard B.S."/>
            <person name="Schreiber L."/>
            <person name="Marshall I.P."/>
            <person name="Finster K."/>
            <person name="Schramm A."/>
        </authorList>
    </citation>
    <scope>NUCLEOTIDE SEQUENCE [LARGE SCALE GENOMIC DNA]</scope>
    <source>
        <strain evidence="9 10">S3-2</strain>
    </source>
</reference>
<dbReference type="PANTHER" id="PTHR30509:SF9">
    <property type="entry name" value="MULTIDRUG RESISTANCE PROTEIN MDTO"/>
    <property type="match status" value="1"/>
</dbReference>
<dbReference type="EMBL" id="LOCQ01000055">
    <property type="protein sequence ID" value="OBV39069.1"/>
    <property type="molecule type" value="Genomic_DNA"/>
</dbReference>
<dbReference type="AlphaFoldDB" id="A0A1A7C233"/>
<evidence type="ECO:0000256" key="2">
    <source>
        <dbReference type="ARBA" id="ARBA00022475"/>
    </source>
</evidence>
<proteinExistence type="inferred from homology"/>
<dbReference type="Proteomes" id="UP000092713">
    <property type="component" value="Unassembled WGS sequence"/>
</dbReference>
<accession>A0A1A7C233</accession>
<feature type="transmembrane region" description="Helical" evidence="7">
    <location>
        <begin position="418"/>
        <end position="449"/>
    </location>
</feature>
<evidence type="ECO:0000256" key="6">
    <source>
        <dbReference type="ARBA" id="ARBA00043993"/>
    </source>
</evidence>